<feature type="signal peptide" evidence="3">
    <location>
        <begin position="1"/>
        <end position="23"/>
    </location>
</feature>
<dbReference type="SMART" id="SM00198">
    <property type="entry name" value="SCP"/>
    <property type="match status" value="1"/>
</dbReference>
<dbReference type="SUPFAM" id="SSF55797">
    <property type="entry name" value="PR-1-like"/>
    <property type="match status" value="1"/>
</dbReference>
<evidence type="ECO:0000313" key="5">
    <source>
        <dbReference type="EMBL" id="KAH0621822.1"/>
    </source>
</evidence>
<feature type="domain" description="SCP" evidence="4">
    <location>
        <begin position="24"/>
        <end position="166"/>
    </location>
</feature>
<comment type="similarity">
    <text evidence="1">Belongs to the CRISP family.</text>
</comment>
<reference evidence="5 6" key="1">
    <citation type="journal article" date="2022" name="Gigascience">
        <title>A chromosome-level genome assembly and annotation of the desert horned lizard, Phrynosoma platyrhinos, provides insight into chromosomal rearrangements among reptiles.</title>
        <authorList>
            <person name="Koochekian N."/>
            <person name="Ascanio A."/>
            <person name="Farleigh K."/>
            <person name="Card D.C."/>
            <person name="Schield D.R."/>
            <person name="Castoe T.A."/>
            <person name="Jezkova T."/>
        </authorList>
    </citation>
    <scope>NUCLEOTIDE SEQUENCE [LARGE SCALE GENOMIC DNA]</scope>
    <source>
        <strain evidence="5">NK-2021</strain>
    </source>
</reference>
<comment type="caution">
    <text evidence="5">The sequence shown here is derived from an EMBL/GenBank/DDBJ whole genome shotgun (WGS) entry which is preliminary data.</text>
</comment>
<dbReference type="Gene3D" id="3.40.33.10">
    <property type="entry name" value="CAP"/>
    <property type="match status" value="1"/>
</dbReference>
<dbReference type="InterPro" id="IPR035940">
    <property type="entry name" value="CAP_sf"/>
</dbReference>
<dbReference type="InterPro" id="IPR001283">
    <property type="entry name" value="CRISP-related"/>
</dbReference>
<evidence type="ECO:0000256" key="2">
    <source>
        <dbReference type="ARBA" id="ARBA00023157"/>
    </source>
</evidence>
<dbReference type="PROSITE" id="PS01010">
    <property type="entry name" value="CRISP_2"/>
    <property type="match status" value="1"/>
</dbReference>
<dbReference type="Pfam" id="PF00188">
    <property type="entry name" value="CAP"/>
    <property type="match status" value="1"/>
</dbReference>
<dbReference type="CDD" id="cd05383">
    <property type="entry name" value="CAP_CRISP"/>
    <property type="match status" value="1"/>
</dbReference>
<dbReference type="InterPro" id="IPR018244">
    <property type="entry name" value="Allrgn_V5/Tpx1_CS"/>
</dbReference>
<dbReference type="PRINTS" id="PR00837">
    <property type="entry name" value="V5TPXLIKE"/>
</dbReference>
<dbReference type="EMBL" id="JAIPUX010003289">
    <property type="protein sequence ID" value="KAH0621822.1"/>
    <property type="molecule type" value="Genomic_DNA"/>
</dbReference>
<name>A0ABQ7SWL0_PHRPL</name>
<evidence type="ECO:0000259" key="4">
    <source>
        <dbReference type="SMART" id="SM00198"/>
    </source>
</evidence>
<organism evidence="5 6">
    <name type="scientific">Phrynosoma platyrhinos</name>
    <name type="common">Desert horned lizard</name>
    <dbReference type="NCBI Taxonomy" id="52577"/>
    <lineage>
        <taxon>Eukaryota</taxon>
        <taxon>Metazoa</taxon>
        <taxon>Chordata</taxon>
        <taxon>Craniata</taxon>
        <taxon>Vertebrata</taxon>
        <taxon>Euteleostomi</taxon>
        <taxon>Lepidosauria</taxon>
        <taxon>Squamata</taxon>
        <taxon>Bifurcata</taxon>
        <taxon>Unidentata</taxon>
        <taxon>Episquamata</taxon>
        <taxon>Toxicofera</taxon>
        <taxon>Iguania</taxon>
        <taxon>Phrynosomatidae</taxon>
        <taxon>Phrynosomatinae</taxon>
        <taxon>Phrynosoma</taxon>
    </lineage>
</organism>
<dbReference type="InterPro" id="IPR014044">
    <property type="entry name" value="CAP_dom"/>
</dbReference>
<proteinExistence type="inferred from homology"/>
<keyword evidence="3" id="KW-0732">Signal</keyword>
<keyword evidence="6" id="KW-1185">Reference proteome</keyword>
<feature type="chain" id="PRO_5046221539" description="SCP domain-containing protein" evidence="3">
    <location>
        <begin position="24"/>
        <end position="193"/>
    </location>
</feature>
<evidence type="ECO:0000313" key="6">
    <source>
        <dbReference type="Proteomes" id="UP000826234"/>
    </source>
</evidence>
<gene>
    <name evidence="5" type="ORF">JD844_023468</name>
</gene>
<accession>A0ABQ7SWL0</accession>
<dbReference type="Proteomes" id="UP000826234">
    <property type="component" value="Unassembled WGS sequence"/>
</dbReference>
<protein>
    <recommendedName>
        <fullName evidence="4">SCP domain-containing protein</fullName>
    </recommendedName>
</protein>
<dbReference type="PROSITE" id="PS01009">
    <property type="entry name" value="CRISP_1"/>
    <property type="match status" value="1"/>
</dbReference>
<sequence>MTLLIIVWCLAATVQLFPGYIHAAEQNEIVDKHNALRRGVQPTASNMLRMEWNPKAAENAKKWASQCTFTHSPPSKRTVDGIRCGENVYMSSGATSWSKVIQKWYDEVKDFKYGTGAVNPKAVIGHFTQMVWSQSQQIGCYAASCPEGLYKHFYVCQYCPAGNLQTLIKTPYKSGPPCGDCPSACDKGLCTKL</sequence>
<dbReference type="InterPro" id="IPR034117">
    <property type="entry name" value="SCP_CRISP"/>
</dbReference>
<dbReference type="PANTHER" id="PTHR10334">
    <property type="entry name" value="CYSTEINE-RICH SECRETORY PROTEIN-RELATED"/>
    <property type="match status" value="1"/>
</dbReference>
<evidence type="ECO:0000256" key="1">
    <source>
        <dbReference type="ARBA" id="ARBA00009923"/>
    </source>
</evidence>
<evidence type="ECO:0000256" key="3">
    <source>
        <dbReference type="SAM" id="SignalP"/>
    </source>
</evidence>
<keyword evidence="2" id="KW-1015">Disulfide bond</keyword>